<dbReference type="Gene3D" id="3.90.1150.10">
    <property type="entry name" value="Aspartate Aminotransferase, domain 1"/>
    <property type="match status" value="1"/>
</dbReference>
<gene>
    <name evidence="7" type="ORF">BS101_11655</name>
</gene>
<feature type="modified residue" description="N6-(pyridoxal phosphate)lysine" evidence="5">
    <location>
        <position position="210"/>
    </location>
</feature>
<evidence type="ECO:0000256" key="4">
    <source>
        <dbReference type="ARBA" id="ARBA00022898"/>
    </source>
</evidence>
<comment type="cofactor">
    <cofactor evidence="1 6">
        <name>pyridoxal 5'-phosphate</name>
        <dbReference type="ChEBI" id="CHEBI:597326"/>
    </cofactor>
</comment>
<dbReference type="GO" id="GO:0006535">
    <property type="term" value="P:cysteine biosynthetic process from serine"/>
    <property type="evidence" value="ECO:0007669"/>
    <property type="project" value="TreeGrafter"/>
</dbReference>
<dbReference type="GO" id="GO:0030170">
    <property type="term" value="F:pyridoxal phosphate binding"/>
    <property type="evidence" value="ECO:0007669"/>
    <property type="project" value="InterPro"/>
</dbReference>
<name>A0A1L5F8Q1_CLOKL</name>
<proteinExistence type="inferred from homology"/>
<protein>
    <submittedName>
        <fullName evidence="7">O-acetylhomoserine aminocarboxypropyltransferase</fullName>
    </submittedName>
</protein>
<comment type="similarity">
    <text evidence="2 6">Belongs to the trans-sulfuration enzymes family.</text>
</comment>
<dbReference type="GO" id="GO:0003961">
    <property type="term" value="F:O-acetylhomoserine aminocarboxypropyltransferase activity"/>
    <property type="evidence" value="ECO:0007669"/>
    <property type="project" value="TreeGrafter"/>
</dbReference>
<accession>A0A1L5F8Q1</accession>
<dbReference type="InterPro" id="IPR000277">
    <property type="entry name" value="Cys/Met-Metab_PyrdxlP-dep_enz"/>
</dbReference>
<evidence type="ECO:0000256" key="1">
    <source>
        <dbReference type="ARBA" id="ARBA00001933"/>
    </source>
</evidence>
<dbReference type="GO" id="GO:0004124">
    <property type="term" value="F:cysteine synthase activity"/>
    <property type="evidence" value="ECO:0007669"/>
    <property type="project" value="TreeGrafter"/>
</dbReference>
<dbReference type="InterPro" id="IPR015421">
    <property type="entry name" value="PyrdxlP-dep_Trfase_major"/>
</dbReference>
<dbReference type="PANTHER" id="PTHR43797:SF2">
    <property type="entry name" value="HOMOCYSTEINE_CYSTEINE SYNTHASE"/>
    <property type="match status" value="1"/>
</dbReference>
<reference evidence="7 8" key="1">
    <citation type="submission" date="2016-12" db="EMBL/GenBank/DDBJ databases">
        <title>Complete genome sequence of Clostridium kluyveri JZZ isolated from the pit mud of a Chinese flavor liquor-making factory.</title>
        <authorList>
            <person name="Wang Y."/>
        </authorList>
    </citation>
    <scope>NUCLEOTIDE SEQUENCE [LARGE SCALE GENOMIC DNA]</scope>
    <source>
        <strain evidence="7 8">JZZ</strain>
    </source>
</reference>
<organism evidence="7 8">
    <name type="scientific">Clostridium kluyveri</name>
    <dbReference type="NCBI Taxonomy" id="1534"/>
    <lineage>
        <taxon>Bacteria</taxon>
        <taxon>Bacillati</taxon>
        <taxon>Bacillota</taxon>
        <taxon>Clostridia</taxon>
        <taxon>Eubacteriales</taxon>
        <taxon>Clostridiaceae</taxon>
        <taxon>Clostridium</taxon>
    </lineage>
</organism>
<keyword evidence="4 5" id="KW-0663">Pyridoxal phosphate</keyword>
<dbReference type="GO" id="GO:0019346">
    <property type="term" value="P:transsulfuration"/>
    <property type="evidence" value="ECO:0007669"/>
    <property type="project" value="InterPro"/>
</dbReference>
<dbReference type="GO" id="GO:0071269">
    <property type="term" value="P:L-homocysteine biosynthetic process"/>
    <property type="evidence" value="ECO:0007669"/>
    <property type="project" value="TreeGrafter"/>
</dbReference>
<dbReference type="InterPro" id="IPR015424">
    <property type="entry name" value="PyrdxlP-dep_Trfase"/>
</dbReference>
<evidence type="ECO:0000313" key="8">
    <source>
        <dbReference type="Proteomes" id="UP000184604"/>
    </source>
</evidence>
<dbReference type="Gene3D" id="3.40.640.10">
    <property type="entry name" value="Type I PLP-dependent aspartate aminotransferase-like (Major domain)"/>
    <property type="match status" value="1"/>
</dbReference>
<dbReference type="Pfam" id="PF01053">
    <property type="entry name" value="Cys_Met_Meta_PP"/>
    <property type="match status" value="1"/>
</dbReference>
<evidence type="ECO:0000256" key="5">
    <source>
        <dbReference type="PIRSR" id="PIRSR001434-2"/>
    </source>
</evidence>
<dbReference type="InterPro" id="IPR006235">
    <property type="entry name" value="OAc-hSer/O-AcSer_sulfhydrylase"/>
</dbReference>
<dbReference type="PIRSF" id="PIRSF001434">
    <property type="entry name" value="CGS"/>
    <property type="match status" value="1"/>
</dbReference>
<evidence type="ECO:0000256" key="2">
    <source>
        <dbReference type="ARBA" id="ARBA00009077"/>
    </source>
</evidence>
<dbReference type="CDD" id="cd00614">
    <property type="entry name" value="CGS_like"/>
    <property type="match status" value="1"/>
</dbReference>
<dbReference type="SUPFAM" id="SSF53383">
    <property type="entry name" value="PLP-dependent transferases"/>
    <property type="match status" value="1"/>
</dbReference>
<dbReference type="InterPro" id="IPR015422">
    <property type="entry name" value="PyrdxlP-dep_Trfase_small"/>
</dbReference>
<evidence type="ECO:0000256" key="3">
    <source>
        <dbReference type="ARBA" id="ARBA00022679"/>
    </source>
</evidence>
<dbReference type="Proteomes" id="UP000184604">
    <property type="component" value="Chromosome"/>
</dbReference>
<evidence type="ECO:0000313" key="7">
    <source>
        <dbReference type="EMBL" id="APM39353.1"/>
    </source>
</evidence>
<keyword evidence="3 7" id="KW-0808">Transferase</keyword>
<dbReference type="OrthoDB" id="9780685at2"/>
<evidence type="ECO:0000256" key="6">
    <source>
        <dbReference type="RuleBase" id="RU362118"/>
    </source>
</evidence>
<sequence length="442" mass="49418">MSEENLRFDTIKIRGGYNSKEHNHSVSVPIYETAAFDLGSTDRAGRLFSFSELGFIYSRLSNPTVEVLEKRVAALDGAAAAIALSSGMAAITYTLLNVAEDGGRILTTPYLYGGTLDGFKKLYPKFGIEIDKFDDFNNPEALAKQIKPDTKAIFVESISNPNAAVADIEKIAKVAHEHDIPLIVDNTLATPYLLNPIKYGADIVIYSATKALNGHGNVIAGIILESGKFNWESGKFPQFLEPYYTLRNPEGRARNFIEVFPDFPFITRIRLNYLNYFGAALSPFDAYLVLLGLETLSERIEKQLSNTKKIISYLQENSNVQWIKYPSLNDSPYKELSKKYLPKGAGSVFSFGLKGTDDQIDKFLNSIKLFSYHANIGDSRSLIVNSPKTTHSELTPKEKEFSHIESNTIRLSIGLEDAEDLIWDLEQAFEKTFSEELQEVLK</sequence>
<dbReference type="EMBL" id="CP018335">
    <property type="protein sequence ID" value="APM39353.1"/>
    <property type="molecule type" value="Genomic_DNA"/>
</dbReference>
<dbReference type="GO" id="GO:0005737">
    <property type="term" value="C:cytoplasm"/>
    <property type="evidence" value="ECO:0007669"/>
    <property type="project" value="TreeGrafter"/>
</dbReference>
<dbReference type="AlphaFoldDB" id="A0A1L5F8Q1"/>
<dbReference type="FunFam" id="3.40.640.10:FF:000035">
    <property type="entry name" value="O-succinylhomoserine sulfhydrylase"/>
    <property type="match status" value="1"/>
</dbReference>
<dbReference type="RefSeq" id="WP_073538979.1">
    <property type="nucleotide sequence ID" value="NZ_CP018335.1"/>
</dbReference>
<dbReference type="NCBIfam" id="TIGR01326">
    <property type="entry name" value="OAH_OAS_sulfhy"/>
    <property type="match status" value="1"/>
</dbReference>
<dbReference type="PANTHER" id="PTHR43797">
    <property type="entry name" value="HOMOCYSTEINE/CYSTEINE SYNTHASE"/>
    <property type="match status" value="1"/>
</dbReference>